<dbReference type="PANTHER" id="PTHR20275">
    <property type="entry name" value="NAD KINASE"/>
    <property type="match status" value="1"/>
</dbReference>
<dbReference type="RefSeq" id="WP_247993333.1">
    <property type="nucleotide sequence ID" value="NZ_CP096019.1"/>
</dbReference>
<dbReference type="GO" id="GO:0005737">
    <property type="term" value="C:cytoplasm"/>
    <property type="evidence" value="ECO:0007669"/>
    <property type="project" value="UniProtKB-SubCell"/>
</dbReference>
<accession>A0A8U0A0Q6</accession>
<comment type="subcellular location">
    <subcellularLocation>
        <location evidence="8">Cytoplasm</location>
    </subcellularLocation>
</comment>
<evidence type="ECO:0000256" key="8">
    <source>
        <dbReference type="HAMAP-Rule" id="MF_00361"/>
    </source>
</evidence>
<comment type="similarity">
    <text evidence="8">Belongs to the NAD kinase family.</text>
</comment>
<keyword evidence="10" id="KW-1185">Reference proteome</keyword>
<keyword evidence="7 8" id="KW-0520">NAD</keyword>
<dbReference type="SUPFAM" id="SSF111331">
    <property type="entry name" value="NAD kinase/diacylglycerol kinase-like"/>
    <property type="match status" value="1"/>
</dbReference>
<dbReference type="EC" id="2.7.1.23" evidence="8"/>
<dbReference type="Pfam" id="PF20143">
    <property type="entry name" value="NAD_kinase_C"/>
    <property type="match status" value="1"/>
</dbReference>
<evidence type="ECO:0000256" key="4">
    <source>
        <dbReference type="ARBA" id="ARBA00022777"/>
    </source>
</evidence>
<keyword evidence="3 8" id="KW-0547">Nucleotide-binding</keyword>
<dbReference type="KEGG" id="haad:MW046_11960"/>
<keyword evidence="1 8" id="KW-0963">Cytoplasm</keyword>
<evidence type="ECO:0000313" key="9">
    <source>
        <dbReference type="EMBL" id="UPM42662.1"/>
    </source>
</evidence>
<dbReference type="GO" id="GO:0003951">
    <property type="term" value="F:NAD+ kinase activity"/>
    <property type="evidence" value="ECO:0007669"/>
    <property type="project" value="UniProtKB-UniRule"/>
</dbReference>
<name>A0A8U0A0Q6_9EURY</name>
<proteinExistence type="inferred from homology"/>
<evidence type="ECO:0000313" key="10">
    <source>
        <dbReference type="Proteomes" id="UP000831768"/>
    </source>
</evidence>
<feature type="binding site" evidence="8">
    <location>
        <begin position="135"/>
        <end position="136"/>
    </location>
    <ligand>
        <name>NAD(+)</name>
        <dbReference type="ChEBI" id="CHEBI:57540"/>
    </ligand>
</feature>
<protein>
    <recommendedName>
        <fullName evidence="8">NAD kinase</fullName>
        <ecNumber evidence="8">2.7.1.23</ecNumber>
    </recommendedName>
    <alternativeName>
        <fullName evidence="8">ATP-dependent NAD kinase</fullName>
    </alternativeName>
</protein>
<dbReference type="GO" id="GO:0006741">
    <property type="term" value="P:NADP+ biosynthetic process"/>
    <property type="evidence" value="ECO:0007669"/>
    <property type="project" value="UniProtKB-UniRule"/>
</dbReference>
<keyword evidence="4 8" id="KW-0418">Kinase</keyword>
<dbReference type="GO" id="GO:0019674">
    <property type="term" value="P:NAD+ metabolic process"/>
    <property type="evidence" value="ECO:0007669"/>
    <property type="project" value="InterPro"/>
</dbReference>
<feature type="binding site" evidence="8">
    <location>
        <position position="165"/>
    </location>
    <ligand>
        <name>NAD(+)</name>
        <dbReference type="ChEBI" id="CHEBI:57540"/>
    </ligand>
</feature>
<evidence type="ECO:0000256" key="6">
    <source>
        <dbReference type="ARBA" id="ARBA00022857"/>
    </source>
</evidence>
<dbReference type="GO" id="GO:0046872">
    <property type="term" value="F:metal ion binding"/>
    <property type="evidence" value="ECO:0007669"/>
    <property type="project" value="UniProtKB-UniRule"/>
</dbReference>
<reference evidence="9" key="1">
    <citation type="submission" date="2022-04" db="EMBL/GenBank/DDBJ databases">
        <title>Halocatena sp. nov., isolated from a salt lake.</title>
        <authorList>
            <person name="Cui H.-L."/>
        </authorList>
    </citation>
    <scope>NUCLEOTIDE SEQUENCE</scope>
    <source>
        <strain evidence="9">AD-1</strain>
    </source>
</reference>
<dbReference type="GeneID" id="71928773"/>
<feature type="binding site" evidence="8">
    <location>
        <position position="167"/>
    </location>
    <ligand>
        <name>NAD(+)</name>
        <dbReference type="ChEBI" id="CHEBI:57540"/>
    </ligand>
</feature>
<dbReference type="InterPro" id="IPR002504">
    <property type="entry name" value="NADK"/>
</dbReference>
<dbReference type="AlphaFoldDB" id="A0A8U0A0Q6"/>
<dbReference type="Proteomes" id="UP000831768">
    <property type="component" value="Chromosome"/>
</dbReference>
<keyword evidence="5 8" id="KW-0067">ATP-binding</keyword>
<feature type="active site" description="Proton acceptor" evidence="8">
    <location>
        <position position="61"/>
    </location>
</feature>
<sequence length="272" mass="27975">MQIGIVGQQDNPRAASLAGDIRDAVDVSVVVDETTGETLGTTGISVDEMSQCDLVVSIGGDGTFLYAARWIGSTPIMGVNLGEVGFLNATAPENAVPTVQEMIEDHESGDSTVRTLDIPRLSATGDGWTLPPALNEIAVMGPNRGPNGGLTTEVRVDGSLYTGGHADGVLVATPAGSTAYNLSESGPLVHPNVSGMILNEMCARDGMPPLVVDPDAVVSIRADDAPAAIAVSDGRIHKEVDPPVVITVSADAPPVRIAGPEIDFFTALGKLD</sequence>
<feature type="binding site" evidence="8">
    <location>
        <begin position="178"/>
        <end position="183"/>
    </location>
    <ligand>
        <name>NAD(+)</name>
        <dbReference type="ChEBI" id="CHEBI:57540"/>
    </ligand>
</feature>
<evidence type="ECO:0000256" key="2">
    <source>
        <dbReference type="ARBA" id="ARBA00022679"/>
    </source>
</evidence>
<dbReference type="Gene3D" id="3.40.50.10330">
    <property type="entry name" value="Probable inorganic polyphosphate/atp-NAD kinase, domain 1"/>
    <property type="match status" value="1"/>
</dbReference>
<evidence type="ECO:0000256" key="7">
    <source>
        <dbReference type="ARBA" id="ARBA00023027"/>
    </source>
</evidence>
<comment type="cofactor">
    <cofactor evidence="8">
        <name>a divalent metal cation</name>
        <dbReference type="ChEBI" id="CHEBI:60240"/>
    </cofactor>
</comment>
<dbReference type="InterPro" id="IPR017437">
    <property type="entry name" value="ATP-NAD_kinase_PpnK-typ_C"/>
</dbReference>
<organism evidence="9 10">
    <name type="scientific">Halocatena salina</name>
    <dbReference type="NCBI Taxonomy" id="2934340"/>
    <lineage>
        <taxon>Archaea</taxon>
        <taxon>Methanobacteriati</taxon>
        <taxon>Methanobacteriota</taxon>
        <taxon>Stenosarchaea group</taxon>
        <taxon>Halobacteria</taxon>
        <taxon>Halobacteriales</taxon>
        <taxon>Natronomonadaceae</taxon>
        <taxon>Halocatena</taxon>
    </lineage>
</organism>
<dbReference type="EMBL" id="CP096019">
    <property type="protein sequence ID" value="UPM42662.1"/>
    <property type="molecule type" value="Genomic_DNA"/>
</dbReference>
<feature type="binding site" evidence="8">
    <location>
        <begin position="61"/>
        <end position="62"/>
    </location>
    <ligand>
        <name>NAD(+)</name>
        <dbReference type="ChEBI" id="CHEBI:57540"/>
    </ligand>
</feature>
<dbReference type="InterPro" id="IPR017438">
    <property type="entry name" value="ATP-NAD_kinase_N"/>
</dbReference>
<evidence type="ECO:0000256" key="5">
    <source>
        <dbReference type="ARBA" id="ARBA00022840"/>
    </source>
</evidence>
<comment type="catalytic activity">
    <reaction evidence="8">
        <text>NAD(+) + ATP = ADP + NADP(+) + H(+)</text>
        <dbReference type="Rhea" id="RHEA:18629"/>
        <dbReference type="ChEBI" id="CHEBI:15378"/>
        <dbReference type="ChEBI" id="CHEBI:30616"/>
        <dbReference type="ChEBI" id="CHEBI:57540"/>
        <dbReference type="ChEBI" id="CHEBI:58349"/>
        <dbReference type="ChEBI" id="CHEBI:456216"/>
        <dbReference type="EC" id="2.7.1.23"/>
    </reaction>
</comment>
<comment type="caution">
    <text evidence="8">Lacks conserved residue(s) required for the propagation of feature annotation.</text>
</comment>
<evidence type="ECO:0000256" key="1">
    <source>
        <dbReference type="ARBA" id="ARBA00022490"/>
    </source>
</evidence>
<dbReference type="PANTHER" id="PTHR20275:SF43">
    <property type="entry name" value="BIFUNCTIONAL NADP PHOSPHATASE_NAD KINASE"/>
    <property type="match status" value="1"/>
</dbReference>
<dbReference type="Gene3D" id="2.60.200.30">
    <property type="entry name" value="Probable inorganic polyphosphate/atp-NAD kinase, domain 2"/>
    <property type="match status" value="1"/>
</dbReference>
<gene>
    <name evidence="8" type="primary">nadK</name>
    <name evidence="9" type="ORF">MW046_11960</name>
</gene>
<dbReference type="InterPro" id="IPR016064">
    <property type="entry name" value="NAD/diacylglycerol_kinase_sf"/>
</dbReference>
<dbReference type="Pfam" id="PF01513">
    <property type="entry name" value="NAD_kinase"/>
    <property type="match status" value="1"/>
</dbReference>
<keyword evidence="6 8" id="KW-0521">NADP</keyword>
<dbReference type="HAMAP" id="MF_00361">
    <property type="entry name" value="NAD_kinase"/>
    <property type="match status" value="1"/>
</dbReference>
<evidence type="ECO:0000256" key="3">
    <source>
        <dbReference type="ARBA" id="ARBA00022741"/>
    </source>
</evidence>
<keyword evidence="2 8" id="KW-0808">Transferase</keyword>
<feature type="binding site" evidence="8">
    <location>
        <position position="175"/>
    </location>
    <ligand>
        <name>NAD(+)</name>
        <dbReference type="ChEBI" id="CHEBI:57540"/>
    </ligand>
</feature>
<dbReference type="GO" id="GO:0005524">
    <property type="term" value="F:ATP binding"/>
    <property type="evidence" value="ECO:0007669"/>
    <property type="project" value="UniProtKB-KW"/>
</dbReference>
<comment type="function">
    <text evidence="8">Involved in the regulation of the intracellular balance of NAD and NADP, and is a key enzyme in the biosynthesis of NADP. Catalyzes specifically the phosphorylation on 2'-hydroxyl of the adenosine moiety of NAD to yield NADP.</text>
</comment>